<name>A0ABM3LXH9_BICAN</name>
<protein>
    <submittedName>
        <fullName evidence="3">Uncharacterized protein LOC112057963</fullName>
    </submittedName>
</protein>
<accession>A0ABM3LXH9</accession>
<feature type="region of interest" description="Disordered" evidence="1">
    <location>
        <begin position="180"/>
        <end position="206"/>
    </location>
</feature>
<keyword evidence="2" id="KW-1185">Reference proteome</keyword>
<dbReference type="GeneID" id="112057963"/>
<feature type="compositionally biased region" description="Polar residues" evidence="1">
    <location>
        <begin position="64"/>
        <end position="107"/>
    </location>
</feature>
<dbReference type="Proteomes" id="UP001652582">
    <property type="component" value="Chromosome 20"/>
</dbReference>
<gene>
    <name evidence="3" type="primary">LOC112057963</name>
</gene>
<feature type="region of interest" description="Disordered" evidence="1">
    <location>
        <begin position="319"/>
        <end position="362"/>
    </location>
</feature>
<proteinExistence type="predicted"/>
<dbReference type="RefSeq" id="XP_052743773.1">
    <property type="nucleotide sequence ID" value="XM_052887813.1"/>
</dbReference>
<evidence type="ECO:0000313" key="3">
    <source>
        <dbReference type="RefSeq" id="XP_052743773.1"/>
    </source>
</evidence>
<evidence type="ECO:0000313" key="2">
    <source>
        <dbReference type="Proteomes" id="UP001652582"/>
    </source>
</evidence>
<feature type="compositionally biased region" description="Polar residues" evidence="1">
    <location>
        <begin position="348"/>
        <end position="359"/>
    </location>
</feature>
<feature type="region of interest" description="Disordered" evidence="1">
    <location>
        <begin position="1"/>
        <end position="107"/>
    </location>
</feature>
<evidence type="ECO:0000256" key="1">
    <source>
        <dbReference type="SAM" id="MobiDB-lite"/>
    </source>
</evidence>
<organism evidence="2 3">
    <name type="scientific">Bicyclus anynana</name>
    <name type="common">Squinting bush brown butterfly</name>
    <dbReference type="NCBI Taxonomy" id="110368"/>
    <lineage>
        <taxon>Eukaryota</taxon>
        <taxon>Metazoa</taxon>
        <taxon>Ecdysozoa</taxon>
        <taxon>Arthropoda</taxon>
        <taxon>Hexapoda</taxon>
        <taxon>Insecta</taxon>
        <taxon>Pterygota</taxon>
        <taxon>Neoptera</taxon>
        <taxon>Endopterygota</taxon>
        <taxon>Lepidoptera</taxon>
        <taxon>Glossata</taxon>
        <taxon>Ditrysia</taxon>
        <taxon>Papilionoidea</taxon>
        <taxon>Nymphalidae</taxon>
        <taxon>Satyrinae</taxon>
        <taxon>Satyrini</taxon>
        <taxon>Mycalesina</taxon>
        <taxon>Bicyclus</taxon>
    </lineage>
</organism>
<sequence length="765" mass="83133">MMDSPEESNLSRNHGKPPPTRDSDLPKNCKGSSKQSGQGDGEQNVFTSMSHESDPRTCPVNGPRPSTSYSVAINESAQPANRLAENNSRQECSNVPQTSKSVNKSSVHPFNLVSASKSDTNRCDNGLSSGQDKQTCQKHKVCLESVGNSYSLNTPSTSGASMSRVCDNLLDNACFRESRKRPSSLKLNKPNLDVDDSSSDTGNDDYSLGSEDGCIYTYRGGEHLADLPSSFFSLDMGLPLDKHLPLPPNYQVPQAAGQNAREQGSRVSSPDMDFLEMDFDPGPSCEVDTGDESTPDADLDIGNIPEENEPVILRGTSPEYLPSAVPQPTAVASTSKVEEKRNVEPLSSYCNEPSTSRGSESVLEPETAQGVQTFGPYITHVNVRGEELLVRRTMSNCPSNNIVSVHASSGDLVSPREILNYDEEHLEQPFAYQINQGERPVMDSVNLSSALYHVTMAKKLMVEKTASDIESHDAAMAQSEQVQDTSSDSTVTCVAPPRCMVWSEREACERQVTQIGTSACGATAVVNTFIALGVPVDIERINTAVGTRLRANNAPLPRYLLTRAVAGCTAADLVTGIQRASDGLVTARFFPTHPERAVSLSHWLADWISLGAVPILTLNLQVGCEGDIPDAWHHQMVFGVSSQGVYLTNPVECVQETTLWPRLTSPSVLLVRERDVLTRFTDLTPLMYVPDERFHTFNVLGQIVNVIREFRAAGWSEHGTRTRHIRIPAAYRAGVTVAALTGSEAHRRLMHAPQLPVLAPDTGPA</sequence>
<reference evidence="3" key="1">
    <citation type="submission" date="2025-08" db="UniProtKB">
        <authorList>
            <consortium name="RefSeq"/>
        </authorList>
    </citation>
    <scope>IDENTIFICATION</scope>
</reference>